<organism evidence="1 2">
    <name type="scientific">Letharia columbiana</name>
    <dbReference type="NCBI Taxonomy" id="112416"/>
    <lineage>
        <taxon>Eukaryota</taxon>
        <taxon>Fungi</taxon>
        <taxon>Dikarya</taxon>
        <taxon>Ascomycota</taxon>
        <taxon>Pezizomycotina</taxon>
        <taxon>Lecanoromycetes</taxon>
        <taxon>OSLEUM clade</taxon>
        <taxon>Lecanoromycetidae</taxon>
        <taxon>Lecanorales</taxon>
        <taxon>Lecanorineae</taxon>
        <taxon>Parmeliaceae</taxon>
        <taxon>Letharia</taxon>
    </lineage>
</organism>
<dbReference type="PANTHER" id="PTHR39401">
    <property type="entry name" value="SNOAL-LIKE DOMAIN-CONTAINING PROTEIN"/>
    <property type="match status" value="1"/>
</dbReference>
<dbReference type="OrthoDB" id="3468019at2759"/>
<dbReference type="EMBL" id="JACCJC010000015">
    <property type="protein sequence ID" value="KAF6237251.1"/>
    <property type="molecule type" value="Genomic_DNA"/>
</dbReference>
<accession>A0A8H6FYX1</accession>
<sequence>MDQYKSSYPSTPEVPSSLHQFFKTFYKISDTPEAHEKYVDCFTKDAVLVMASTKVEGSDAGILSLRQNMWSAVSSRSHHPTKIFPFAPVSESEAEVMLYGTVEYGFKEGGSDGKDWAARALLVNSGSEGGVGGLGGWRMKFYQVYLDTAAKKA</sequence>
<dbReference type="InterPro" id="IPR032710">
    <property type="entry name" value="NTF2-like_dom_sf"/>
</dbReference>
<evidence type="ECO:0008006" key="3">
    <source>
        <dbReference type="Google" id="ProtNLM"/>
    </source>
</evidence>
<dbReference type="AlphaFoldDB" id="A0A8H6FYX1"/>
<evidence type="ECO:0000313" key="2">
    <source>
        <dbReference type="Proteomes" id="UP000578531"/>
    </source>
</evidence>
<name>A0A8H6FYX1_9LECA</name>
<comment type="caution">
    <text evidence="1">The sequence shown here is derived from an EMBL/GenBank/DDBJ whole genome shotgun (WGS) entry which is preliminary data.</text>
</comment>
<dbReference type="PANTHER" id="PTHR39401:SF1">
    <property type="entry name" value="SNOAL-LIKE DOMAIN-CONTAINING PROTEIN"/>
    <property type="match status" value="1"/>
</dbReference>
<dbReference type="SUPFAM" id="SSF54427">
    <property type="entry name" value="NTF2-like"/>
    <property type="match status" value="1"/>
</dbReference>
<dbReference type="Proteomes" id="UP000578531">
    <property type="component" value="Unassembled WGS sequence"/>
</dbReference>
<keyword evidence="2" id="KW-1185">Reference proteome</keyword>
<dbReference type="RefSeq" id="XP_037166579.1">
    <property type="nucleotide sequence ID" value="XM_037306641.1"/>
</dbReference>
<evidence type="ECO:0000313" key="1">
    <source>
        <dbReference type="EMBL" id="KAF6237251.1"/>
    </source>
</evidence>
<reference evidence="1 2" key="1">
    <citation type="journal article" date="2020" name="Genomics">
        <title>Complete, high-quality genomes from long-read metagenomic sequencing of two wolf lichen thalli reveals enigmatic genome architecture.</title>
        <authorList>
            <person name="McKenzie S.K."/>
            <person name="Walston R.F."/>
            <person name="Allen J.L."/>
        </authorList>
    </citation>
    <scope>NUCLEOTIDE SEQUENCE [LARGE SCALE GENOMIC DNA]</scope>
    <source>
        <strain evidence="1">WasteWater2</strain>
    </source>
</reference>
<gene>
    <name evidence="1" type="ORF">HO173_004719</name>
</gene>
<proteinExistence type="predicted"/>
<protein>
    <recommendedName>
        <fullName evidence="3">SnoaL-like domain-containing protein</fullName>
    </recommendedName>
</protein>
<dbReference type="GeneID" id="59286383"/>